<reference evidence="1" key="1">
    <citation type="submission" date="2022-03" db="EMBL/GenBank/DDBJ databases">
        <authorList>
            <person name="Martin C."/>
        </authorList>
    </citation>
    <scope>NUCLEOTIDE SEQUENCE</scope>
</reference>
<accession>A0A8J1U1S5</accession>
<sequence>MKMAMQSRMKYIRSLVLFVVVIFVTQYITTALNTNKKRNIETLHVQQKHLSSLIEAKRRARDETCGVMLNVITTFPMLKSTYDMKSHGFFKESHEKFESRQMDFVHSLALNMKHPCVEKIHLLVENMDLESYLKSMNTTLFSAPDINTMVHFHKVRSFPTYKDYAKYANEHLMSKNIAVMNADISLGDGFDRIKESYLIDRQVAYCLTRHSSLLPNCTFNRNFCSRHYFGSHDVHIMFMKEAFDNWSLDFLDFPINLLGVENLLMYIITAKLNKTGLNPCSILKSHHNHCSGLRTVDTVNKSKRINIGPNANYSTRISFSKRLF</sequence>
<dbReference type="PANTHER" id="PTHR40743">
    <property type="entry name" value="NUCLEOTIDE-DIPHOSPHO-SUGAR TRANSFERASE CONTAINING PROTEIN"/>
    <property type="match status" value="1"/>
</dbReference>
<protein>
    <submittedName>
        <fullName evidence="1">Uncharacterized protein</fullName>
    </submittedName>
</protein>
<gene>
    <name evidence="1" type="ORF">OFUS_LOCUS12440</name>
</gene>
<evidence type="ECO:0000313" key="2">
    <source>
        <dbReference type="Proteomes" id="UP000749559"/>
    </source>
</evidence>
<comment type="caution">
    <text evidence="1">The sequence shown here is derived from an EMBL/GenBank/DDBJ whole genome shotgun (WGS) entry which is preliminary data.</text>
</comment>
<dbReference type="PANTHER" id="PTHR40743:SF1">
    <property type="entry name" value="POSSIBLE GLYCOSYLTRANSFERASE"/>
    <property type="match status" value="1"/>
</dbReference>
<dbReference type="AlphaFoldDB" id="A0A8J1U1S5"/>
<dbReference type="Proteomes" id="UP000749559">
    <property type="component" value="Unassembled WGS sequence"/>
</dbReference>
<keyword evidence="2" id="KW-1185">Reference proteome</keyword>
<proteinExistence type="predicted"/>
<dbReference type="OrthoDB" id="5977719at2759"/>
<dbReference type="EMBL" id="CAIIXF020000006">
    <property type="protein sequence ID" value="CAH1786570.1"/>
    <property type="molecule type" value="Genomic_DNA"/>
</dbReference>
<name>A0A8J1U1S5_OWEFU</name>
<organism evidence="1 2">
    <name type="scientific">Owenia fusiformis</name>
    <name type="common">Polychaete worm</name>
    <dbReference type="NCBI Taxonomy" id="6347"/>
    <lineage>
        <taxon>Eukaryota</taxon>
        <taxon>Metazoa</taxon>
        <taxon>Spiralia</taxon>
        <taxon>Lophotrochozoa</taxon>
        <taxon>Annelida</taxon>
        <taxon>Polychaeta</taxon>
        <taxon>Sedentaria</taxon>
        <taxon>Canalipalpata</taxon>
        <taxon>Sabellida</taxon>
        <taxon>Oweniida</taxon>
        <taxon>Oweniidae</taxon>
        <taxon>Owenia</taxon>
    </lineage>
</organism>
<evidence type="ECO:0000313" key="1">
    <source>
        <dbReference type="EMBL" id="CAH1786570.1"/>
    </source>
</evidence>